<dbReference type="Pfam" id="PF13458">
    <property type="entry name" value="Peripla_BP_6"/>
    <property type="match status" value="1"/>
</dbReference>
<evidence type="ECO:0000256" key="2">
    <source>
        <dbReference type="ARBA" id="ARBA00022729"/>
    </source>
</evidence>
<dbReference type="SUPFAM" id="SSF53822">
    <property type="entry name" value="Periplasmic binding protein-like I"/>
    <property type="match status" value="1"/>
</dbReference>
<dbReference type="Proteomes" id="UP001163882">
    <property type="component" value="Chromosome"/>
</dbReference>
<feature type="chain" id="PRO_5046683040" evidence="4">
    <location>
        <begin position="23"/>
        <end position="416"/>
    </location>
</feature>
<dbReference type="InterPro" id="IPR028082">
    <property type="entry name" value="Peripla_BP_I"/>
</dbReference>
<dbReference type="PROSITE" id="PS51257">
    <property type="entry name" value="PROKAR_LIPOPROTEIN"/>
    <property type="match status" value="1"/>
</dbReference>
<accession>A0ABY6ISU8</accession>
<dbReference type="InterPro" id="IPR051010">
    <property type="entry name" value="BCAA_transport"/>
</dbReference>
<dbReference type="Gene3D" id="3.40.50.2300">
    <property type="match status" value="2"/>
</dbReference>
<feature type="domain" description="Leucine-binding protein" evidence="5">
    <location>
        <begin position="56"/>
        <end position="332"/>
    </location>
</feature>
<proteinExistence type="inferred from homology"/>
<evidence type="ECO:0000256" key="4">
    <source>
        <dbReference type="SAM" id="SignalP"/>
    </source>
</evidence>
<keyword evidence="7" id="KW-1185">Reference proteome</keyword>
<feature type="signal peptide" evidence="4">
    <location>
        <begin position="1"/>
        <end position="22"/>
    </location>
</feature>
<protein>
    <submittedName>
        <fullName evidence="6">Penicillin-binding protein activator</fullName>
    </submittedName>
</protein>
<evidence type="ECO:0000313" key="6">
    <source>
        <dbReference type="EMBL" id="UYQ72285.1"/>
    </source>
</evidence>
<gene>
    <name evidence="6" type="ORF">OF122_00390</name>
</gene>
<reference evidence="6" key="1">
    <citation type="submission" date="2022-10" db="EMBL/GenBank/DDBJ databases">
        <title>YIM 151497 complete genome.</title>
        <authorList>
            <person name="Chen X."/>
        </authorList>
    </citation>
    <scope>NUCLEOTIDE SEQUENCE</scope>
    <source>
        <strain evidence="6">YIM 151497</strain>
    </source>
</reference>
<keyword evidence="3" id="KW-0813">Transport</keyword>
<keyword evidence="3" id="KW-0029">Amino-acid transport</keyword>
<dbReference type="RefSeq" id="WP_264225919.1">
    <property type="nucleotide sequence ID" value="NZ_CP107716.1"/>
</dbReference>
<name>A0ABY6ISU8_9HYPH</name>
<dbReference type="EMBL" id="CP107716">
    <property type="protein sequence ID" value="UYQ72285.1"/>
    <property type="molecule type" value="Genomic_DNA"/>
</dbReference>
<evidence type="ECO:0000259" key="5">
    <source>
        <dbReference type="Pfam" id="PF13458"/>
    </source>
</evidence>
<keyword evidence="2 4" id="KW-0732">Signal</keyword>
<evidence type="ECO:0000313" key="7">
    <source>
        <dbReference type="Proteomes" id="UP001163882"/>
    </source>
</evidence>
<sequence>MQQIWARALLSAVLLLALAACSAGQPRIQGTGLAQPLQSAGAVLAPAHGEIIGSGPVRVALILPLSGNSGPVGRAMVNGARLAMDEIARTGGQNIHLVIKDAGTGPETARAATQQALAEGAELILGPLTADAVGLAGAIAKSYDTPLIGFSSTASVATDGVYLLSVLPEAEITRALTHARAQGRNTIAAIIPDTPLGNAQADALRLAAGETGMQIVAIERFDSEARARTAVERLAPAMRSNLVDTLYIPDRATAPSFGILLDAARLPRDRVLIMGSADWEGDRAVLNQPYLAGAVYPAIDPGGLAALAPVYHTRFGSEPHQLTTLAYSAVLLANTPSLSLATPPYGTGLVSPTGFAGRDGPFRLHFDGRGEYGLVMREVAAGSAVTIDAARLGGLPLASSGGAGIDAGIPPAAEFR</sequence>
<dbReference type="CDD" id="cd06339">
    <property type="entry name" value="PBP1_YraM_LppC_lipoprotein-like"/>
    <property type="match status" value="1"/>
</dbReference>
<evidence type="ECO:0000256" key="1">
    <source>
        <dbReference type="ARBA" id="ARBA00010062"/>
    </source>
</evidence>
<dbReference type="InterPro" id="IPR028081">
    <property type="entry name" value="Leu-bd"/>
</dbReference>
<comment type="similarity">
    <text evidence="1">Belongs to the leucine-binding protein family.</text>
</comment>
<evidence type="ECO:0000256" key="3">
    <source>
        <dbReference type="ARBA" id="ARBA00022970"/>
    </source>
</evidence>
<organism evidence="6 7">
    <name type="scientific">Pelagibacterium flavum</name>
    <dbReference type="NCBI Taxonomy" id="2984530"/>
    <lineage>
        <taxon>Bacteria</taxon>
        <taxon>Pseudomonadati</taxon>
        <taxon>Pseudomonadota</taxon>
        <taxon>Alphaproteobacteria</taxon>
        <taxon>Hyphomicrobiales</taxon>
        <taxon>Devosiaceae</taxon>
        <taxon>Pelagibacterium</taxon>
    </lineage>
</organism>
<dbReference type="PANTHER" id="PTHR30483:SF6">
    <property type="entry name" value="PERIPLASMIC BINDING PROTEIN OF ABC TRANSPORTER FOR NATURAL AMINO ACIDS"/>
    <property type="match status" value="1"/>
</dbReference>
<dbReference type="PANTHER" id="PTHR30483">
    <property type="entry name" value="LEUCINE-SPECIFIC-BINDING PROTEIN"/>
    <property type="match status" value="1"/>
</dbReference>